<comment type="caution">
    <text evidence="2">The sequence shown here is derived from an EMBL/GenBank/DDBJ whole genome shotgun (WGS) entry which is preliminary data.</text>
</comment>
<keyword evidence="3" id="KW-1185">Reference proteome</keyword>
<evidence type="ECO:0000259" key="1">
    <source>
        <dbReference type="Pfam" id="PF00248"/>
    </source>
</evidence>
<reference evidence="2" key="2">
    <citation type="submission" date="2020-09" db="EMBL/GenBank/DDBJ databases">
        <authorList>
            <person name="Sun Q."/>
            <person name="Kim S."/>
        </authorList>
    </citation>
    <scope>NUCLEOTIDE SEQUENCE</scope>
    <source>
        <strain evidence="2">KCTC 42651</strain>
    </source>
</reference>
<dbReference type="InterPro" id="IPR053135">
    <property type="entry name" value="AKR2_Oxidoreductase"/>
</dbReference>
<dbReference type="Proteomes" id="UP000630353">
    <property type="component" value="Unassembled WGS sequence"/>
</dbReference>
<name>A0A919CRB4_9PROT</name>
<dbReference type="SUPFAM" id="SSF51430">
    <property type="entry name" value="NAD(P)-linked oxidoreductase"/>
    <property type="match status" value="1"/>
</dbReference>
<evidence type="ECO:0000313" key="3">
    <source>
        <dbReference type="Proteomes" id="UP000630353"/>
    </source>
</evidence>
<accession>A0A919CRB4</accession>
<sequence>MRTRPFGRTGLAVPEVVFGGGWVGGVLIHTDDDTRRAAFRRALDAGVDWIDTAASYGDGESERTIGRLVQELPADRRPRISTKARLDLEAGEPLDRQIRRSLEQSLERLRMSKVELYQLHNPIAPATGGGRIALDAVLGAGGVADALDRLRAEGLCDHIGFTALGDAASCIRVVESGRFDTAQVYYNMLNPTAALAEPGALSVQSFCGLLDACRRNDLGVMAIRVFAAGVLATDERHGREVAVTADGGDLTAEEKRAAAALAAVGPEHGTRAQRALRFVLAEPRVSCAVVGLAEIAHLDEALAGAAMGPLPEPALAALRQVWNSDFDRGA</sequence>
<reference evidence="2" key="1">
    <citation type="journal article" date="2014" name="Int. J. Syst. Evol. Microbiol.">
        <title>Complete genome sequence of Corynebacterium casei LMG S-19264T (=DSM 44701T), isolated from a smear-ripened cheese.</title>
        <authorList>
            <consortium name="US DOE Joint Genome Institute (JGI-PGF)"/>
            <person name="Walter F."/>
            <person name="Albersmeier A."/>
            <person name="Kalinowski J."/>
            <person name="Ruckert C."/>
        </authorList>
    </citation>
    <scope>NUCLEOTIDE SEQUENCE</scope>
    <source>
        <strain evidence="2">KCTC 42651</strain>
    </source>
</reference>
<dbReference type="Gene3D" id="3.20.20.100">
    <property type="entry name" value="NADP-dependent oxidoreductase domain"/>
    <property type="match status" value="1"/>
</dbReference>
<protein>
    <submittedName>
        <fullName evidence="2">Aldo/keto reductase</fullName>
    </submittedName>
</protein>
<dbReference type="InterPro" id="IPR023210">
    <property type="entry name" value="NADP_OxRdtase_dom"/>
</dbReference>
<organism evidence="2 3">
    <name type="scientific">Thalassobaculum fulvum</name>
    <dbReference type="NCBI Taxonomy" id="1633335"/>
    <lineage>
        <taxon>Bacteria</taxon>
        <taxon>Pseudomonadati</taxon>
        <taxon>Pseudomonadota</taxon>
        <taxon>Alphaproteobacteria</taxon>
        <taxon>Rhodospirillales</taxon>
        <taxon>Thalassobaculaceae</taxon>
        <taxon>Thalassobaculum</taxon>
    </lineage>
</organism>
<proteinExistence type="predicted"/>
<feature type="domain" description="NADP-dependent oxidoreductase" evidence="1">
    <location>
        <begin position="16"/>
        <end position="322"/>
    </location>
</feature>
<dbReference type="RefSeq" id="WP_189993286.1">
    <property type="nucleotide sequence ID" value="NZ_BMZS01000010.1"/>
</dbReference>
<dbReference type="PANTHER" id="PTHR43312:SF1">
    <property type="entry name" value="NADP-DEPENDENT OXIDOREDUCTASE DOMAIN-CONTAINING PROTEIN"/>
    <property type="match status" value="1"/>
</dbReference>
<dbReference type="AlphaFoldDB" id="A0A919CRB4"/>
<dbReference type="Pfam" id="PF00248">
    <property type="entry name" value="Aldo_ket_red"/>
    <property type="match status" value="1"/>
</dbReference>
<evidence type="ECO:0000313" key="2">
    <source>
        <dbReference type="EMBL" id="GHD58684.1"/>
    </source>
</evidence>
<dbReference type="InterPro" id="IPR036812">
    <property type="entry name" value="NAD(P)_OxRdtase_dom_sf"/>
</dbReference>
<dbReference type="EMBL" id="BMZS01000010">
    <property type="protein sequence ID" value="GHD58684.1"/>
    <property type="molecule type" value="Genomic_DNA"/>
</dbReference>
<dbReference type="PANTHER" id="PTHR43312">
    <property type="entry name" value="D-THREO-ALDOSE 1-DEHYDROGENASE"/>
    <property type="match status" value="1"/>
</dbReference>
<gene>
    <name evidence="2" type="ORF">GCM10017083_42010</name>
</gene>